<keyword evidence="3" id="KW-0472">Membrane</keyword>
<dbReference type="InterPro" id="IPR029052">
    <property type="entry name" value="Metallo-depent_PP-like"/>
</dbReference>
<protein>
    <submittedName>
        <fullName evidence="5">Phosphoesterase</fullName>
    </submittedName>
</protein>
<dbReference type="PANTHER" id="PTHR31302">
    <property type="entry name" value="TRANSMEMBRANE PROTEIN WITH METALLOPHOSPHOESTERASE DOMAIN-RELATED"/>
    <property type="match status" value="1"/>
</dbReference>
<organism evidence="5 6">
    <name type="scientific">Adhaeribacter aerolatus</name>
    <dbReference type="NCBI Taxonomy" id="670289"/>
    <lineage>
        <taxon>Bacteria</taxon>
        <taxon>Pseudomonadati</taxon>
        <taxon>Bacteroidota</taxon>
        <taxon>Cytophagia</taxon>
        <taxon>Cytophagales</taxon>
        <taxon>Hymenobacteraceae</taxon>
        <taxon>Adhaeribacter</taxon>
    </lineage>
</organism>
<evidence type="ECO:0000313" key="6">
    <source>
        <dbReference type="Proteomes" id="UP000321532"/>
    </source>
</evidence>
<evidence type="ECO:0000256" key="2">
    <source>
        <dbReference type="ARBA" id="ARBA00022801"/>
    </source>
</evidence>
<dbReference type="InterPro" id="IPR004843">
    <property type="entry name" value="Calcineurin-like_PHP"/>
</dbReference>
<gene>
    <name evidence="5" type="ORF">AAE02nite_44860</name>
</gene>
<evidence type="ECO:0000256" key="3">
    <source>
        <dbReference type="SAM" id="Phobius"/>
    </source>
</evidence>
<dbReference type="Proteomes" id="UP000321532">
    <property type="component" value="Unassembled WGS sequence"/>
</dbReference>
<sequence>MLVYPVFGMRNAFTYWILSIFFTLFVTKLVFTLVLFGEDIYRLIVGMIKTVFNSGTSDKPAKPGRRKFMSQLGLALAAIPFASSLYGMIIGKYDYKVHRHTLFFDDLPEEFDGFTITQISDVHTGTFDNAEAVQRGIDMIKDQKSDLFVFTGDLVNNVADEVEPWMNLFGQLRAPFGQFSVLGNHDYGDYMEWESEEAKVANLDKLKKHHADMGYRLLLDENITLEKNGQKISLLGVENWGDGFIQKGDLEKALNGVDKDSFKILLSHDPSHWQNIVNTHPSNIHLTLSGHTHGMQMGIETPTMKWSPSELRYAHWAGLAEANSRYLYVNRGFGFLGFTGRVGIWPEITVLELRKKAVA</sequence>
<dbReference type="PANTHER" id="PTHR31302:SF31">
    <property type="entry name" value="PHOSPHODIESTERASE YAEI"/>
    <property type="match status" value="1"/>
</dbReference>
<dbReference type="AlphaFoldDB" id="A0A512B4G4"/>
<dbReference type="InterPro" id="IPR051158">
    <property type="entry name" value="Metallophosphoesterase_sf"/>
</dbReference>
<keyword evidence="2" id="KW-0378">Hydrolase</keyword>
<dbReference type="Pfam" id="PF00149">
    <property type="entry name" value="Metallophos"/>
    <property type="match status" value="1"/>
</dbReference>
<dbReference type="EMBL" id="BJYS01000045">
    <property type="protein sequence ID" value="GEO06822.1"/>
    <property type="molecule type" value="Genomic_DNA"/>
</dbReference>
<evidence type="ECO:0000313" key="5">
    <source>
        <dbReference type="EMBL" id="GEO06822.1"/>
    </source>
</evidence>
<dbReference type="GO" id="GO:0046872">
    <property type="term" value="F:metal ion binding"/>
    <property type="evidence" value="ECO:0007669"/>
    <property type="project" value="UniProtKB-KW"/>
</dbReference>
<dbReference type="GO" id="GO:0016020">
    <property type="term" value="C:membrane"/>
    <property type="evidence" value="ECO:0007669"/>
    <property type="project" value="GOC"/>
</dbReference>
<comment type="caution">
    <text evidence="5">The sequence shown here is derived from an EMBL/GenBank/DDBJ whole genome shotgun (WGS) entry which is preliminary data.</text>
</comment>
<feature type="transmembrane region" description="Helical" evidence="3">
    <location>
        <begin position="72"/>
        <end position="91"/>
    </location>
</feature>
<proteinExistence type="predicted"/>
<feature type="domain" description="Calcineurin-like phosphoesterase" evidence="4">
    <location>
        <begin position="115"/>
        <end position="294"/>
    </location>
</feature>
<keyword evidence="6" id="KW-1185">Reference proteome</keyword>
<dbReference type="Gene3D" id="3.60.21.10">
    <property type="match status" value="1"/>
</dbReference>
<feature type="transmembrane region" description="Helical" evidence="3">
    <location>
        <begin position="12"/>
        <end position="37"/>
    </location>
</feature>
<evidence type="ECO:0000259" key="4">
    <source>
        <dbReference type="Pfam" id="PF00149"/>
    </source>
</evidence>
<evidence type="ECO:0000256" key="1">
    <source>
        <dbReference type="ARBA" id="ARBA00022723"/>
    </source>
</evidence>
<dbReference type="GO" id="GO:0009245">
    <property type="term" value="P:lipid A biosynthetic process"/>
    <property type="evidence" value="ECO:0007669"/>
    <property type="project" value="TreeGrafter"/>
</dbReference>
<reference evidence="5 6" key="1">
    <citation type="submission" date="2019-07" db="EMBL/GenBank/DDBJ databases">
        <title>Whole genome shotgun sequence of Adhaeribacter aerolatus NBRC 106133.</title>
        <authorList>
            <person name="Hosoyama A."/>
            <person name="Uohara A."/>
            <person name="Ohji S."/>
            <person name="Ichikawa N."/>
        </authorList>
    </citation>
    <scope>NUCLEOTIDE SEQUENCE [LARGE SCALE GENOMIC DNA]</scope>
    <source>
        <strain evidence="5 6">NBRC 106133</strain>
    </source>
</reference>
<accession>A0A512B4G4</accession>
<keyword evidence="3" id="KW-0812">Transmembrane</keyword>
<name>A0A512B4G4_9BACT</name>
<dbReference type="GO" id="GO:0008758">
    <property type="term" value="F:UDP-2,3-diacylglucosamine hydrolase activity"/>
    <property type="evidence" value="ECO:0007669"/>
    <property type="project" value="TreeGrafter"/>
</dbReference>
<keyword evidence="3" id="KW-1133">Transmembrane helix</keyword>
<keyword evidence="1" id="KW-0479">Metal-binding</keyword>
<dbReference type="SUPFAM" id="SSF56300">
    <property type="entry name" value="Metallo-dependent phosphatases"/>
    <property type="match status" value="1"/>
</dbReference>